<sequence length="121" mass="13472">SEPVFLPEHSNVLEILFQFIEPPTESRHFRQPSIVGLDSTVFFGISEAAEKYVVYGAMNVCITRMQQIVVEYPLEVLNHCAKHGYPELGDEAAEHSLLADLSQVAVKLTVPGLLSQWVCTT</sequence>
<accession>A0A9P5YMM1</accession>
<evidence type="ECO:0000313" key="2">
    <source>
        <dbReference type="Proteomes" id="UP000807469"/>
    </source>
</evidence>
<dbReference type="OrthoDB" id="3184970at2759"/>
<reference evidence="1" key="1">
    <citation type="submission" date="2020-11" db="EMBL/GenBank/DDBJ databases">
        <authorList>
            <consortium name="DOE Joint Genome Institute"/>
            <person name="Ahrendt S."/>
            <person name="Riley R."/>
            <person name="Andreopoulos W."/>
            <person name="Labutti K."/>
            <person name="Pangilinan J."/>
            <person name="Ruiz-Duenas F.J."/>
            <person name="Barrasa J.M."/>
            <person name="Sanchez-Garcia M."/>
            <person name="Camarero S."/>
            <person name="Miyauchi S."/>
            <person name="Serrano A."/>
            <person name="Linde D."/>
            <person name="Babiker R."/>
            <person name="Drula E."/>
            <person name="Ayuso-Fernandez I."/>
            <person name="Pacheco R."/>
            <person name="Padilla G."/>
            <person name="Ferreira P."/>
            <person name="Barriuso J."/>
            <person name="Kellner H."/>
            <person name="Castanera R."/>
            <person name="Alfaro M."/>
            <person name="Ramirez L."/>
            <person name="Pisabarro A.G."/>
            <person name="Kuo A."/>
            <person name="Tritt A."/>
            <person name="Lipzen A."/>
            <person name="He G."/>
            <person name="Yan M."/>
            <person name="Ng V."/>
            <person name="Cullen D."/>
            <person name="Martin F."/>
            <person name="Rosso M.-N."/>
            <person name="Henrissat B."/>
            <person name="Hibbett D."/>
            <person name="Martinez A.T."/>
            <person name="Grigoriev I.V."/>
        </authorList>
    </citation>
    <scope>NUCLEOTIDE SEQUENCE</scope>
    <source>
        <strain evidence="1">CIRM-BRFM 674</strain>
    </source>
</reference>
<evidence type="ECO:0000313" key="1">
    <source>
        <dbReference type="EMBL" id="KAF9471957.1"/>
    </source>
</evidence>
<name>A0A9P5YMM1_9AGAR</name>
<keyword evidence="2" id="KW-1185">Reference proteome</keyword>
<comment type="caution">
    <text evidence="1">The sequence shown here is derived from an EMBL/GenBank/DDBJ whole genome shotgun (WGS) entry which is preliminary data.</text>
</comment>
<dbReference type="EMBL" id="MU155597">
    <property type="protein sequence ID" value="KAF9471957.1"/>
    <property type="molecule type" value="Genomic_DNA"/>
</dbReference>
<organism evidence="1 2">
    <name type="scientific">Pholiota conissans</name>
    <dbReference type="NCBI Taxonomy" id="109636"/>
    <lineage>
        <taxon>Eukaryota</taxon>
        <taxon>Fungi</taxon>
        <taxon>Dikarya</taxon>
        <taxon>Basidiomycota</taxon>
        <taxon>Agaricomycotina</taxon>
        <taxon>Agaricomycetes</taxon>
        <taxon>Agaricomycetidae</taxon>
        <taxon>Agaricales</taxon>
        <taxon>Agaricineae</taxon>
        <taxon>Strophariaceae</taxon>
        <taxon>Pholiota</taxon>
    </lineage>
</organism>
<dbReference type="Proteomes" id="UP000807469">
    <property type="component" value="Unassembled WGS sequence"/>
</dbReference>
<gene>
    <name evidence="1" type="ORF">BDN70DRAFT_973214</name>
</gene>
<feature type="non-terminal residue" evidence="1">
    <location>
        <position position="1"/>
    </location>
</feature>
<dbReference type="AlphaFoldDB" id="A0A9P5YMM1"/>
<proteinExistence type="predicted"/>
<protein>
    <submittedName>
        <fullName evidence="1">Uncharacterized protein</fullName>
    </submittedName>
</protein>